<feature type="non-terminal residue" evidence="4">
    <location>
        <position position="1"/>
    </location>
</feature>
<gene>
    <name evidence="4" type="ORF">TL16_g04610</name>
</gene>
<dbReference type="Pfam" id="PF10584">
    <property type="entry name" value="Proteasome_A_N"/>
    <property type="match status" value="1"/>
</dbReference>
<organism evidence="4 5">
    <name type="scientific">Triparma laevis f. inornata</name>
    <dbReference type="NCBI Taxonomy" id="1714386"/>
    <lineage>
        <taxon>Eukaryota</taxon>
        <taxon>Sar</taxon>
        <taxon>Stramenopiles</taxon>
        <taxon>Ochrophyta</taxon>
        <taxon>Bolidophyceae</taxon>
        <taxon>Parmales</taxon>
        <taxon>Triparmaceae</taxon>
        <taxon>Triparma</taxon>
    </lineage>
</organism>
<proteinExistence type="inferred from homology"/>
<dbReference type="Pfam" id="PF00227">
    <property type="entry name" value="Proteasome"/>
    <property type="match status" value="1"/>
</dbReference>
<dbReference type="InterPro" id="IPR001353">
    <property type="entry name" value="Proteasome_sua/b"/>
</dbReference>
<feature type="domain" description="Proteasome alpha-type subunits" evidence="3">
    <location>
        <begin position="6"/>
        <end position="28"/>
    </location>
</feature>
<dbReference type="SUPFAM" id="SSF56235">
    <property type="entry name" value="N-terminal nucleophile aminohydrolases (Ntn hydrolases)"/>
    <property type="match status" value="1"/>
</dbReference>
<protein>
    <recommendedName>
        <fullName evidence="3">Proteasome alpha-type subunits domain-containing protein</fullName>
    </recommendedName>
</protein>
<evidence type="ECO:0000313" key="4">
    <source>
        <dbReference type="EMBL" id="GMH67167.1"/>
    </source>
</evidence>
<dbReference type="EMBL" id="BLQM01000128">
    <property type="protein sequence ID" value="GMH67167.1"/>
    <property type="molecule type" value="Genomic_DNA"/>
</dbReference>
<dbReference type="InterPro" id="IPR023332">
    <property type="entry name" value="Proteasome_alpha-type"/>
</dbReference>
<dbReference type="GO" id="GO:0006511">
    <property type="term" value="P:ubiquitin-dependent protein catabolic process"/>
    <property type="evidence" value="ECO:0007669"/>
    <property type="project" value="InterPro"/>
</dbReference>
<dbReference type="InterPro" id="IPR050115">
    <property type="entry name" value="Proteasome_alpha"/>
</dbReference>
<evidence type="ECO:0000313" key="5">
    <source>
        <dbReference type="Proteomes" id="UP001162640"/>
    </source>
</evidence>
<accession>A0A9W7A7G5</accession>
<dbReference type="Gene3D" id="3.60.20.10">
    <property type="entry name" value="Glutamine Phosphoribosylpyrophosphate, subunit 1, domain 1"/>
    <property type="match status" value="1"/>
</dbReference>
<comment type="similarity">
    <text evidence="2">Belongs to the peptidase T1A family.</text>
</comment>
<sequence length="237" mass="25814">QGDSAYSFSLTTFSRTGKLLQIEYALNAVSNGRTSLGIAAKDGVVIATDKKVSSTLIDVDAVQKIQSISPSSGFVYSGLGPDYRVLTRSARKNASAYERTYGERQPISQTVKQTASLMQEYTQSGGVRPFGCSVLAAGFDEDLEPKLFQVDPSGAYFGWRATAIGKGFVNAKSFLEKRVTPDILLEDAIHTCLLTLREGFEGEINGKNIEVGILEKETGSFRILKEEEVNDYLNEAN</sequence>
<dbReference type="GO" id="GO:0019773">
    <property type="term" value="C:proteasome core complex, alpha-subunit complex"/>
    <property type="evidence" value="ECO:0007669"/>
    <property type="project" value="UniProtKB-UniRule"/>
</dbReference>
<feature type="non-terminal residue" evidence="4">
    <location>
        <position position="237"/>
    </location>
</feature>
<dbReference type="PROSITE" id="PS51475">
    <property type="entry name" value="PROTEASOME_ALPHA_2"/>
    <property type="match status" value="1"/>
</dbReference>
<dbReference type="CDD" id="cd03750">
    <property type="entry name" value="proteasome_alpha_type_2"/>
    <property type="match status" value="1"/>
</dbReference>
<dbReference type="AlphaFoldDB" id="A0A9W7A7G5"/>
<dbReference type="InterPro" id="IPR000426">
    <property type="entry name" value="Proteasome_asu_N"/>
</dbReference>
<dbReference type="PANTHER" id="PTHR11599">
    <property type="entry name" value="PROTEASOME SUBUNIT ALPHA/BETA"/>
    <property type="match status" value="1"/>
</dbReference>
<dbReference type="SMART" id="SM00948">
    <property type="entry name" value="Proteasome_A_N"/>
    <property type="match status" value="1"/>
</dbReference>
<comment type="caution">
    <text evidence="4">The sequence shown here is derived from an EMBL/GenBank/DDBJ whole genome shotgun (WGS) entry which is preliminary data.</text>
</comment>
<name>A0A9W7A7G5_9STRA</name>
<reference evidence="5" key="1">
    <citation type="journal article" date="2023" name="Commun. Biol.">
        <title>Genome analysis of Parmales, the sister group of diatoms, reveals the evolutionary specialization of diatoms from phago-mixotrophs to photoautotrophs.</title>
        <authorList>
            <person name="Ban H."/>
            <person name="Sato S."/>
            <person name="Yoshikawa S."/>
            <person name="Yamada K."/>
            <person name="Nakamura Y."/>
            <person name="Ichinomiya M."/>
            <person name="Sato N."/>
            <person name="Blanc-Mathieu R."/>
            <person name="Endo H."/>
            <person name="Kuwata A."/>
            <person name="Ogata H."/>
        </authorList>
    </citation>
    <scope>NUCLEOTIDE SEQUENCE [LARGE SCALE GENOMIC DNA]</scope>
</reference>
<dbReference type="Proteomes" id="UP001162640">
    <property type="component" value="Unassembled WGS sequence"/>
</dbReference>
<evidence type="ECO:0000259" key="3">
    <source>
        <dbReference type="SMART" id="SM00948"/>
    </source>
</evidence>
<evidence type="ECO:0000256" key="2">
    <source>
        <dbReference type="PROSITE-ProRule" id="PRU00808"/>
    </source>
</evidence>
<evidence type="ECO:0000256" key="1">
    <source>
        <dbReference type="ARBA" id="ARBA00022942"/>
    </source>
</evidence>
<keyword evidence="1 2" id="KW-0647">Proteasome</keyword>
<dbReference type="InterPro" id="IPR029055">
    <property type="entry name" value="Ntn_hydrolases_N"/>
</dbReference>